<dbReference type="InterPro" id="IPR010559">
    <property type="entry name" value="Sig_transdc_His_kin_internal"/>
</dbReference>
<sequence length="315" mass="36418">MLWLVTSRNPESYYTYILVSLILQILGSYTGRWLYINWFRYLFVIRFIAYSVIALTFLTLIGAIGFSLISPDQAHDVKYLIKYLLISFFTVLPSIIIGVFLTMTRDALRQQINEAVTARRQNESELTLLKSQLSPHFLFNTLNNLYGLSITKQPDMPALLLRLSDLLRYSLYQTTDNFVSLNDELTYINNYIELEKIRVGNRLNLSRNINSLLDRQINIAPMLLIVFVENAFKHATNTFNHEISIAIDLRIENDTIHFNISNSVGTEKKPNSTINSGLGIATTKKRLELLYPNQYSLVQELKENRYETQLTIKAK</sequence>
<dbReference type="GO" id="GO:0000155">
    <property type="term" value="F:phosphorelay sensor kinase activity"/>
    <property type="evidence" value="ECO:0007669"/>
    <property type="project" value="InterPro"/>
</dbReference>
<dbReference type="InterPro" id="IPR036890">
    <property type="entry name" value="HATPase_C_sf"/>
</dbReference>
<dbReference type="EMBL" id="RBKU01000001">
    <property type="protein sequence ID" value="RKR80524.1"/>
    <property type="molecule type" value="Genomic_DNA"/>
</dbReference>
<organism evidence="3 4">
    <name type="scientific">Mucilaginibacter gracilis</name>
    <dbReference type="NCBI Taxonomy" id="423350"/>
    <lineage>
        <taxon>Bacteria</taxon>
        <taxon>Pseudomonadati</taxon>
        <taxon>Bacteroidota</taxon>
        <taxon>Sphingobacteriia</taxon>
        <taxon>Sphingobacteriales</taxon>
        <taxon>Sphingobacteriaceae</taxon>
        <taxon>Mucilaginibacter</taxon>
    </lineage>
</organism>
<feature type="transmembrane region" description="Helical" evidence="1">
    <location>
        <begin position="81"/>
        <end position="101"/>
    </location>
</feature>
<keyword evidence="3" id="KW-0418">Kinase</keyword>
<dbReference type="InterPro" id="IPR050640">
    <property type="entry name" value="Bact_2-comp_sensor_kinase"/>
</dbReference>
<dbReference type="PANTHER" id="PTHR34220">
    <property type="entry name" value="SENSOR HISTIDINE KINASE YPDA"/>
    <property type="match status" value="1"/>
</dbReference>
<evidence type="ECO:0000256" key="1">
    <source>
        <dbReference type="SAM" id="Phobius"/>
    </source>
</evidence>
<accession>A0A495IWV9</accession>
<keyword evidence="3" id="KW-0808">Transferase</keyword>
<evidence type="ECO:0000259" key="2">
    <source>
        <dbReference type="Pfam" id="PF06580"/>
    </source>
</evidence>
<evidence type="ECO:0000313" key="4">
    <source>
        <dbReference type="Proteomes" id="UP000268007"/>
    </source>
</evidence>
<dbReference type="AlphaFoldDB" id="A0A495IWV9"/>
<feature type="transmembrane region" description="Helical" evidence="1">
    <location>
        <begin position="13"/>
        <end position="35"/>
    </location>
</feature>
<feature type="domain" description="Signal transduction histidine kinase internal region" evidence="2">
    <location>
        <begin position="125"/>
        <end position="203"/>
    </location>
</feature>
<dbReference type="PANTHER" id="PTHR34220:SF7">
    <property type="entry name" value="SENSOR HISTIDINE KINASE YPDA"/>
    <property type="match status" value="1"/>
</dbReference>
<comment type="caution">
    <text evidence="3">The sequence shown here is derived from an EMBL/GenBank/DDBJ whole genome shotgun (WGS) entry which is preliminary data.</text>
</comment>
<reference evidence="3 4" key="1">
    <citation type="submission" date="2018-10" db="EMBL/GenBank/DDBJ databases">
        <title>Genomic Encyclopedia of Archaeal and Bacterial Type Strains, Phase II (KMG-II): from individual species to whole genera.</title>
        <authorList>
            <person name="Goeker M."/>
        </authorList>
    </citation>
    <scope>NUCLEOTIDE SEQUENCE [LARGE SCALE GENOMIC DNA]</scope>
    <source>
        <strain evidence="3 4">DSM 18602</strain>
    </source>
</reference>
<gene>
    <name evidence="3" type="ORF">BDD43_0645</name>
</gene>
<evidence type="ECO:0000313" key="3">
    <source>
        <dbReference type="EMBL" id="RKR80524.1"/>
    </source>
</evidence>
<dbReference type="Gene3D" id="3.30.565.10">
    <property type="entry name" value="Histidine kinase-like ATPase, C-terminal domain"/>
    <property type="match status" value="1"/>
</dbReference>
<keyword evidence="1" id="KW-1133">Transmembrane helix</keyword>
<feature type="transmembrane region" description="Helical" evidence="1">
    <location>
        <begin position="47"/>
        <end position="69"/>
    </location>
</feature>
<dbReference type="Proteomes" id="UP000268007">
    <property type="component" value="Unassembled WGS sequence"/>
</dbReference>
<keyword evidence="4" id="KW-1185">Reference proteome</keyword>
<dbReference type="Pfam" id="PF06580">
    <property type="entry name" value="His_kinase"/>
    <property type="match status" value="1"/>
</dbReference>
<keyword evidence="1" id="KW-0812">Transmembrane</keyword>
<name>A0A495IWV9_9SPHI</name>
<proteinExistence type="predicted"/>
<protein>
    <submittedName>
        <fullName evidence="3">Histidine kinase</fullName>
    </submittedName>
</protein>
<dbReference type="GO" id="GO:0016020">
    <property type="term" value="C:membrane"/>
    <property type="evidence" value="ECO:0007669"/>
    <property type="project" value="InterPro"/>
</dbReference>
<keyword evidence="1" id="KW-0472">Membrane</keyword>